<sequence length="83" mass="9430">MSKARADIRALLEEHPEELADEQPSEDEEEEFNGLESEQKEEEEDENENEDGSAGRAARRAELKETAKAGLHALVELWFDDSE</sequence>
<evidence type="ECO:0000313" key="3">
    <source>
        <dbReference type="Proteomes" id="UP001600888"/>
    </source>
</evidence>
<protein>
    <submittedName>
        <fullName evidence="2">Uncharacterized protein</fullName>
    </submittedName>
</protein>
<evidence type="ECO:0000256" key="1">
    <source>
        <dbReference type="SAM" id="MobiDB-lite"/>
    </source>
</evidence>
<feature type="region of interest" description="Disordered" evidence="1">
    <location>
        <begin position="1"/>
        <end position="61"/>
    </location>
</feature>
<organism evidence="2 3">
    <name type="scientific">Diaporthe vaccinii</name>
    <dbReference type="NCBI Taxonomy" id="105482"/>
    <lineage>
        <taxon>Eukaryota</taxon>
        <taxon>Fungi</taxon>
        <taxon>Dikarya</taxon>
        <taxon>Ascomycota</taxon>
        <taxon>Pezizomycotina</taxon>
        <taxon>Sordariomycetes</taxon>
        <taxon>Sordariomycetidae</taxon>
        <taxon>Diaporthales</taxon>
        <taxon>Diaporthaceae</taxon>
        <taxon>Diaporthe</taxon>
        <taxon>Diaporthe eres species complex</taxon>
    </lineage>
</organism>
<proteinExistence type="predicted"/>
<feature type="compositionally biased region" description="Acidic residues" evidence="1">
    <location>
        <begin position="19"/>
        <end position="51"/>
    </location>
</feature>
<keyword evidence="3" id="KW-1185">Reference proteome</keyword>
<dbReference type="EMBL" id="JBAWTH010000096">
    <property type="protein sequence ID" value="KAL2277627.1"/>
    <property type="molecule type" value="Genomic_DNA"/>
</dbReference>
<comment type="caution">
    <text evidence="2">The sequence shown here is derived from an EMBL/GenBank/DDBJ whole genome shotgun (WGS) entry which is preliminary data.</text>
</comment>
<accession>A0ABR4E5B2</accession>
<evidence type="ECO:0000313" key="2">
    <source>
        <dbReference type="EMBL" id="KAL2277627.1"/>
    </source>
</evidence>
<gene>
    <name evidence="2" type="ORF">FJTKL_15307</name>
</gene>
<dbReference type="Proteomes" id="UP001600888">
    <property type="component" value="Unassembled WGS sequence"/>
</dbReference>
<feature type="compositionally biased region" description="Basic and acidic residues" evidence="1">
    <location>
        <begin position="1"/>
        <end position="18"/>
    </location>
</feature>
<reference evidence="2 3" key="1">
    <citation type="submission" date="2024-03" db="EMBL/GenBank/DDBJ databases">
        <title>A high-quality draft genome sequence of Diaporthe vaccinii, a causative agent of upright dieback and viscid rot disease in cranberry plants.</title>
        <authorList>
            <person name="Sarrasin M."/>
            <person name="Lang B.F."/>
            <person name="Burger G."/>
        </authorList>
    </citation>
    <scope>NUCLEOTIDE SEQUENCE [LARGE SCALE GENOMIC DNA]</scope>
    <source>
        <strain evidence="2 3">IS7</strain>
    </source>
</reference>
<name>A0ABR4E5B2_9PEZI</name>